<dbReference type="Proteomes" id="UP001241747">
    <property type="component" value="Unassembled WGS sequence"/>
</dbReference>
<keyword evidence="1" id="KW-0597">Phosphoprotein</keyword>
<evidence type="ECO:0000313" key="5">
    <source>
        <dbReference type="Proteomes" id="UP001241747"/>
    </source>
</evidence>
<feature type="domain" description="Response regulatory" evidence="3">
    <location>
        <begin position="7"/>
        <end position="118"/>
    </location>
</feature>
<evidence type="ECO:0000259" key="3">
    <source>
        <dbReference type="PROSITE" id="PS50110"/>
    </source>
</evidence>
<proteinExistence type="predicted"/>
<dbReference type="InterPro" id="IPR001789">
    <property type="entry name" value="Sig_transdc_resp-reg_receiver"/>
</dbReference>
<dbReference type="SMART" id="SM00448">
    <property type="entry name" value="REC"/>
    <property type="match status" value="1"/>
</dbReference>
<dbReference type="EMBL" id="JAUSVY010000007">
    <property type="protein sequence ID" value="MDQ0506278.1"/>
    <property type="molecule type" value="Genomic_DNA"/>
</dbReference>
<dbReference type="RefSeq" id="WP_237345702.1">
    <property type="nucleotide sequence ID" value="NZ_JABWGX010000012.1"/>
</dbReference>
<protein>
    <submittedName>
        <fullName evidence="4">DNA-binding NarL/FixJ family response regulator</fullName>
    </submittedName>
</protein>
<evidence type="ECO:0000313" key="4">
    <source>
        <dbReference type="EMBL" id="MDQ0506278.1"/>
    </source>
</evidence>
<keyword evidence="4" id="KW-0238">DNA-binding</keyword>
<evidence type="ECO:0000256" key="1">
    <source>
        <dbReference type="PROSITE-ProRule" id="PRU00169"/>
    </source>
</evidence>
<feature type="modified residue" description="4-aspartylphosphate" evidence="1">
    <location>
        <position position="57"/>
    </location>
</feature>
<comment type="caution">
    <text evidence="4">The sequence shown here is derived from an EMBL/GenBank/DDBJ whole genome shotgun (WGS) entry which is preliminary data.</text>
</comment>
<dbReference type="SUPFAM" id="SSF52172">
    <property type="entry name" value="CheY-like"/>
    <property type="match status" value="1"/>
</dbReference>
<reference evidence="4 5" key="1">
    <citation type="submission" date="2023-07" db="EMBL/GenBank/DDBJ databases">
        <title>Genomic Encyclopedia of Type Strains, Phase IV (KMG-IV): sequencing the most valuable type-strain genomes for metagenomic binning, comparative biology and taxonomic classification.</title>
        <authorList>
            <person name="Goeker M."/>
        </authorList>
    </citation>
    <scope>NUCLEOTIDE SEQUENCE [LARGE SCALE GENOMIC DNA]</scope>
    <source>
        <strain evidence="4 5">DSM 3770</strain>
    </source>
</reference>
<accession>A0ABU0LGQ1</accession>
<evidence type="ECO:0000256" key="2">
    <source>
        <dbReference type="SAM" id="MobiDB-lite"/>
    </source>
</evidence>
<dbReference type="GO" id="GO:0003677">
    <property type="term" value="F:DNA binding"/>
    <property type="evidence" value="ECO:0007669"/>
    <property type="project" value="UniProtKB-KW"/>
</dbReference>
<gene>
    <name evidence="4" type="ORF">QOZ94_003087</name>
</gene>
<dbReference type="Gene3D" id="3.40.50.2300">
    <property type="match status" value="1"/>
</dbReference>
<name>A0ABU0LGQ1_XANAG</name>
<feature type="region of interest" description="Disordered" evidence="2">
    <location>
        <begin position="125"/>
        <end position="148"/>
    </location>
</feature>
<sequence length="148" mass="14915">MDLAGLRVLVVEDEFLVGLGLEGELRTLGCDVVGPVASLSAAVDAALGEGLDAALLDVSLQGESVFPAAAVLAARDVPFVFCSAFTGSEPVPRAFADRPRVSKPFTGTMIAAALADVLAGARQDDGATGLAPRRSGGGPSTGTVFNRS</sequence>
<organism evidence="4 5">
    <name type="scientific">Xanthobacter agilis</name>
    <dbReference type="NCBI Taxonomy" id="47492"/>
    <lineage>
        <taxon>Bacteria</taxon>
        <taxon>Pseudomonadati</taxon>
        <taxon>Pseudomonadota</taxon>
        <taxon>Alphaproteobacteria</taxon>
        <taxon>Hyphomicrobiales</taxon>
        <taxon>Xanthobacteraceae</taxon>
        <taxon>Xanthobacter</taxon>
    </lineage>
</organism>
<dbReference type="PROSITE" id="PS50110">
    <property type="entry name" value="RESPONSE_REGULATORY"/>
    <property type="match status" value="1"/>
</dbReference>
<keyword evidence="5" id="KW-1185">Reference proteome</keyword>
<dbReference type="InterPro" id="IPR011006">
    <property type="entry name" value="CheY-like_superfamily"/>
</dbReference>